<evidence type="ECO:0000259" key="6">
    <source>
        <dbReference type="Pfam" id="PF14748"/>
    </source>
</evidence>
<dbReference type="PIRSF" id="PIRSF000193">
    <property type="entry name" value="Pyrrol-5-carb_rd"/>
    <property type="match status" value="1"/>
</dbReference>
<dbReference type="Gene3D" id="3.40.50.720">
    <property type="entry name" value="NAD(P)-binding Rossmann-like Domain"/>
    <property type="match status" value="1"/>
</dbReference>
<feature type="non-terminal residue" evidence="7">
    <location>
        <position position="256"/>
    </location>
</feature>
<dbReference type="InterPro" id="IPR029036">
    <property type="entry name" value="P5CR_dimer"/>
</dbReference>
<reference evidence="8" key="1">
    <citation type="journal article" date="2014" name="Proc. Natl. Acad. Sci. U.S.A.">
        <title>Extensive sampling of basidiomycete genomes demonstrates inadequacy of the white-rot/brown-rot paradigm for wood decay fungi.</title>
        <authorList>
            <person name="Riley R."/>
            <person name="Salamov A.A."/>
            <person name="Brown D.W."/>
            <person name="Nagy L.G."/>
            <person name="Floudas D."/>
            <person name="Held B.W."/>
            <person name="Levasseur A."/>
            <person name="Lombard V."/>
            <person name="Morin E."/>
            <person name="Otillar R."/>
            <person name="Lindquist E.A."/>
            <person name="Sun H."/>
            <person name="LaButti K.M."/>
            <person name="Schmutz J."/>
            <person name="Jabbour D."/>
            <person name="Luo H."/>
            <person name="Baker S.E."/>
            <person name="Pisabarro A.G."/>
            <person name="Walton J.D."/>
            <person name="Blanchette R.A."/>
            <person name="Henrissat B."/>
            <person name="Martin F."/>
            <person name="Cullen D."/>
            <person name="Hibbett D.S."/>
            <person name="Grigoriev I.V."/>
        </authorList>
    </citation>
    <scope>NUCLEOTIDE SEQUENCE [LARGE SCALE GENOMIC DNA]</scope>
    <source>
        <strain evidence="8">FD-172 SS1</strain>
    </source>
</reference>
<evidence type="ECO:0000313" key="7">
    <source>
        <dbReference type="EMBL" id="KDQ05603.1"/>
    </source>
</evidence>
<evidence type="ECO:0000256" key="3">
    <source>
        <dbReference type="ARBA" id="ARBA00023002"/>
    </source>
</evidence>
<feature type="non-terminal residue" evidence="7">
    <location>
        <position position="1"/>
    </location>
</feature>
<dbReference type="Gene3D" id="1.10.3730.10">
    <property type="entry name" value="ProC C-terminal domain-like"/>
    <property type="match status" value="1"/>
</dbReference>
<dbReference type="OrthoDB" id="10263291at2759"/>
<dbReference type="Proteomes" id="UP000027195">
    <property type="component" value="Unassembled WGS sequence"/>
</dbReference>
<protein>
    <recommendedName>
        <fullName evidence="9">Pyrroline-5-carboxylate reductase</fullName>
    </recommendedName>
</protein>
<dbReference type="SUPFAM" id="SSF48179">
    <property type="entry name" value="6-phosphogluconate dehydrogenase C-terminal domain-like"/>
    <property type="match status" value="1"/>
</dbReference>
<name>A0A067LQU9_BOTB1</name>
<keyword evidence="2 4" id="KW-0521">NADP</keyword>
<comment type="similarity">
    <text evidence="1">Belongs to the pyrroline-5-carboxylate reductase family.</text>
</comment>
<dbReference type="Pfam" id="PF03807">
    <property type="entry name" value="F420_oxidored"/>
    <property type="match status" value="1"/>
</dbReference>
<accession>A0A067LQU9</accession>
<dbReference type="NCBIfam" id="TIGR00112">
    <property type="entry name" value="proC"/>
    <property type="match status" value="1"/>
</dbReference>
<evidence type="ECO:0008006" key="9">
    <source>
        <dbReference type="Google" id="ProtNLM"/>
    </source>
</evidence>
<organism evidence="7 8">
    <name type="scientific">Botryobasidium botryosum (strain FD-172 SS1)</name>
    <dbReference type="NCBI Taxonomy" id="930990"/>
    <lineage>
        <taxon>Eukaryota</taxon>
        <taxon>Fungi</taxon>
        <taxon>Dikarya</taxon>
        <taxon>Basidiomycota</taxon>
        <taxon>Agaricomycotina</taxon>
        <taxon>Agaricomycetes</taxon>
        <taxon>Cantharellales</taxon>
        <taxon>Botryobasidiaceae</taxon>
        <taxon>Botryobasidium</taxon>
    </lineage>
</organism>
<dbReference type="STRING" id="930990.A0A067LQU9"/>
<dbReference type="PANTHER" id="PTHR11645">
    <property type="entry name" value="PYRROLINE-5-CARBOXYLATE REDUCTASE"/>
    <property type="match status" value="1"/>
</dbReference>
<dbReference type="PANTHER" id="PTHR11645:SF0">
    <property type="entry name" value="PYRROLINE-5-CARBOXYLATE REDUCTASE 3"/>
    <property type="match status" value="1"/>
</dbReference>
<dbReference type="GO" id="GO:0004735">
    <property type="term" value="F:pyrroline-5-carboxylate reductase activity"/>
    <property type="evidence" value="ECO:0007669"/>
    <property type="project" value="InterPro"/>
</dbReference>
<evidence type="ECO:0000256" key="1">
    <source>
        <dbReference type="ARBA" id="ARBA00005525"/>
    </source>
</evidence>
<dbReference type="InterPro" id="IPR000304">
    <property type="entry name" value="Pyrroline-COOH_reductase"/>
</dbReference>
<proteinExistence type="inferred from homology"/>
<sequence>FVGVGVMGQAIIKSLLAKSATADQICITDKVLEKAEEVSSNLKVSLKNISEIGQKCEVILLAVKPQDLEKVLSELKTSIKPDSLVISIAAGKTIKFIEENLGSKNPVIRVMPNTPALIGKGVSAIAAGTYTNAGHLEIANEIFASTGLVIQIPEDKLNAVTALSGSGPAYFFNFIEAMVNAGVELGLTREIATTLAIETISGSAAMLKESGLDAATLRTNVTSPNGTTAAALQVFSENSFENIILQAMSAAEKRAQ</sequence>
<dbReference type="InterPro" id="IPR036291">
    <property type="entry name" value="NAD(P)-bd_dom_sf"/>
</dbReference>
<dbReference type="InterPro" id="IPR028939">
    <property type="entry name" value="P5C_Rdtase_cat_N"/>
</dbReference>
<dbReference type="AlphaFoldDB" id="A0A067LQU9"/>
<dbReference type="Pfam" id="PF14748">
    <property type="entry name" value="P5CR_dimer"/>
    <property type="match status" value="1"/>
</dbReference>
<evidence type="ECO:0000313" key="8">
    <source>
        <dbReference type="Proteomes" id="UP000027195"/>
    </source>
</evidence>
<feature type="domain" description="Pyrroline-5-carboxylate reductase catalytic N-terminal" evidence="5">
    <location>
        <begin position="1"/>
        <end position="91"/>
    </location>
</feature>
<dbReference type="FunFam" id="1.10.3730.10:FF:000001">
    <property type="entry name" value="Pyrroline-5-carboxylate reductase"/>
    <property type="match status" value="1"/>
</dbReference>
<feature type="binding site" evidence="4">
    <location>
        <begin position="62"/>
        <end position="65"/>
    </location>
    <ligand>
        <name>NADP(+)</name>
        <dbReference type="ChEBI" id="CHEBI:58349"/>
    </ligand>
</feature>
<dbReference type="InterPro" id="IPR008927">
    <property type="entry name" value="6-PGluconate_DH-like_C_sf"/>
</dbReference>
<dbReference type="GO" id="GO:0055129">
    <property type="term" value="P:L-proline biosynthetic process"/>
    <property type="evidence" value="ECO:0007669"/>
    <property type="project" value="TreeGrafter"/>
</dbReference>
<dbReference type="HAMAP" id="MF_01925">
    <property type="entry name" value="P5C_reductase"/>
    <property type="match status" value="1"/>
</dbReference>
<keyword evidence="3" id="KW-0560">Oxidoreductase</keyword>
<keyword evidence="8" id="KW-1185">Reference proteome</keyword>
<evidence type="ECO:0000256" key="4">
    <source>
        <dbReference type="PIRSR" id="PIRSR000193-1"/>
    </source>
</evidence>
<dbReference type="EMBL" id="KL198227">
    <property type="protein sequence ID" value="KDQ05603.1"/>
    <property type="molecule type" value="Genomic_DNA"/>
</dbReference>
<evidence type="ECO:0000259" key="5">
    <source>
        <dbReference type="Pfam" id="PF03807"/>
    </source>
</evidence>
<dbReference type="InParanoid" id="A0A067LQU9"/>
<dbReference type="HOGENOM" id="CLU_042344_3_1_1"/>
<dbReference type="SUPFAM" id="SSF51735">
    <property type="entry name" value="NAD(P)-binding Rossmann-fold domains"/>
    <property type="match status" value="1"/>
</dbReference>
<evidence type="ECO:0000256" key="2">
    <source>
        <dbReference type="ARBA" id="ARBA00022857"/>
    </source>
</evidence>
<gene>
    <name evidence="7" type="ORF">BOTBODRAFT_88251</name>
</gene>
<feature type="domain" description="Pyrroline-5-carboxylate reductase dimerisation" evidence="6">
    <location>
        <begin position="154"/>
        <end position="256"/>
    </location>
</feature>